<dbReference type="Proteomes" id="UP000286137">
    <property type="component" value="Unassembled WGS sequence"/>
</dbReference>
<gene>
    <name evidence="9" type="ORF">DWY88_12290</name>
</gene>
<protein>
    <submittedName>
        <fullName evidence="9">LPXTG cell wall anchor domain-containing protein</fullName>
    </submittedName>
</protein>
<feature type="domain" description="T-Q ester bond containing" evidence="8">
    <location>
        <begin position="957"/>
        <end position="1080"/>
    </location>
</feature>
<evidence type="ECO:0000313" key="10">
    <source>
        <dbReference type="Proteomes" id="UP000286137"/>
    </source>
</evidence>
<evidence type="ECO:0000256" key="2">
    <source>
        <dbReference type="ARBA" id="ARBA00022525"/>
    </source>
</evidence>
<evidence type="ECO:0000313" key="9">
    <source>
        <dbReference type="EMBL" id="RGQ65131.1"/>
    </source>
</evidence>
<dbReference type="NCBIfam" id="TIGR01167">
    <property type="entry name" value="LPXTG_anchor"/>
    <property type="match status" value="1"/>
</dbReference>
<comment type="similarity">
    <text evidence="1">Belongs to the serine-aspartate repeat-containing protein (SDr) family.</text>
</comment>
<feature type="transmembrane region" description="Helical" evidence="5">
    <location>
        <begin position="1110"/>
        <end position="1130"/>
    </location>
</feature>
<dbReference type="EMBL" id="QRTJ01000027">
    <property type="protein sequence ID" value="RGQ65131.1"/>
    <property type="molecule type" value="Genomic_DNA"/>
</dbReference>
<feature type="domain" description="SpaA-like prealbumin fold" evidence="7">
    <location>
        <begin position="214"/>
        <end position="294"/>
    </location>
</feature>
<dbReference type="RefSeq" id="WP_117995222.1">
    <property type="nucleotide sequence ID" value="NZ_JBBNNO010000032.1"/>
</dbReference>
<proteinExistence type="inferred from homology"/>
<evidence type="ECO:0000259" key="7">
    <source>
        <dbReference type="Pfam" id="PF17802"/>
    </source>
</evidence>
<dbReference type="Pfam" id="PF17802">
    <property type="entry name" value="SpaA"/>
    <property type="match status" value="3"/>
</dbReference>
<evidence type="ECO:0000256" key="5">
    <source>
        <dbReference type="SAM" id="Phobius"/>
    </source>
</evidence>
<accession>A0A412BWP7</accession>
<sequence length="1138" mass="125543">MKGLIKRLCTGFLALATIATSLPTSVHASEKQYWTDGKTTAGVIEKVMNDGSISSVFHESLMTVEGETAYCIDINTDFEAGYKTRADASTRMSADQIADVALSLEYVKQYGASHKELNYKQVYLLEQCVVWQRLSVHLGWKCDNVRASYDEIPKATQDEVFKGAKAFVKENKGRYDCGGYIYSGKGQELGQFWAKLAVGNATLKKASDNSSITDGNGIYSIAGATYGVYADKDCKNQIATLTTDESGNTETVEVRAGTLYVKELSAPAGYKVDKNVYSLKVEAGKTATLNVSDTPKATDTLIELFKIDMETQKHNAQGDASLEGAEFTWKYYDGFYTKDNLPAQATRTWVTKTIAETDSEGAVHYVTRLADKYKVSGDSFYTQAGKNVLPLGTLTVEETKAPDGYLLDGAYMQADGSEEQIKGLYVTQIVEDGDLAVLSGSNKYKVSDKVIRGGVKIQKRDLETGDTSGQGSATLKDAEFSITSLNDSPVLVEGKLYKKNEVVKKIRTGIDGIASTSADLLPYGNFRIVESEAPEGYLTDGAKPIDFSITENGKIVDLTGKDTSIYNQVKRGDIEGVKIGAGTHQRLADVPFRITSKTTGESHVIVTDKNGQFSTSSDWASHKHNTNAGQTSEDGIWFGASEPDDSKGALLYDTYIIEELRCESNEGFQLIPPFEIIVSRNNLVIDLGTLTDDYEEEISIHTTATSKDGEKSIVAGKEVTIIDTVKLDGLKKGTKYQLKGWQMIKDENAELIINGKRVENSYTFTADDKDMKIEMEYTFNASALGGKDLVTFEELYDLSDRDEPVKVAEHKDIEDDGQTVSIKERIINIRTKATDPEGEKSIVAGNKVTVIDTVKLDNLEIGIEYQLTGWQMLKEENAELLINGKRVENSYAFTADNEDMEIEMEYTFNASALGSKNLVTFEELYDMTDKENPKKVAEHKDISDEGQTVLITERIIKIHTTATDKNGKKEIEPDRDVTIIDTVTLDGLEVGVKYQLVGWQMIKDENAELIINGKRVENDYTFTADSEHMEVQIAFTFDASELAGKELVTYEELYDLSNPDEPKKVTEHKDIDDKGQTVTVNKKPEVPEEPTPETPHTPSDSPKTGDRTNVGLFMGLFALSSVGLAGTLYLKKRKTKKS</sequence>
<dbReference type="InterPro" id="IPR041033">
    <property type="entry name" value="SpaA_PFL_dom_1"/>
</dbReference>
<dbReference type="NCBIfam" id="NF033903">
    <property type="entry name" value="VaFE_rpt"/>
    <property type="match status" value="3"/>
</dbReference>
<dbReference type="Pfam" id="PF18202">
    <property type="entry name" value="TQ"/>
    <property type="match status" value="3"/>
</dbReference>
<feature type="domain" description="SpaA-like prealbumin fold" evidence="7">
    <location>
        <begin position="309"/>
        <end position="412"/>
    </location>
</feature>
<feature type="region of interest" description="Disordered" evidence="4">
    <location>
        <begin position="1057"/>
        <end position="1107"/>
    </location>
</feature>
<name>A0A412BWP7_MEDGN</name>
<reference evidence="9 10" key="1">
    <citation type="submission" date="2018-08" db="EMBL/GenBank/DDBJ databases">
        <title>A genome reference for cultivated species of the human gut microbiota.</title>
        <authorList>
            <person name="Zou Y."/>
            <person name="Xue W."/>
            <person name="Luo G."/>
        </authorList>
    </citation>
    <scope>NUCLEOTIDE SEQUENCE [LARGE SCALE GENOMIC DNA]</scope>
    <source>
        <strain evidence="9 10">AF27-4BH</strain>
    </source>
</reference>
<dbReference type="InterPro" id="IPR013783">
    <property type="entry name" value="Ig-like_fold"/>
</dbReference>
<dbReference type="InterPro" id="IPR041100">
    <property type="entry name" value="TQ"/>
</dbReference>
<keyword evidence="5" id="KW-1133">Transmembrane helix</keyword>
<dbReference type="Gene3D" id="2.60.40.10">
    <property type="entry name" value="Immunoglobulins"/>
    <property type="match status" value="3"/>
</dbReference>
<feature type="domain" description="T-Q ester bond containing" evidence="8">
    <location>
        <begin position="828"/>
        <end position="949"/>
    </location>
</feature>
<comment type="caution">
    <text evidence="9">The sequence shown here is derived from an EMBL/GenBank/DDBJ whole genome shotgun (WGS) entry which is preliminary data.</text>
</comment>
<feature type="domain" description="T-Q ester bond containing" evidence="8">
    <location>
        <begin position="699"/>
        <end position="821"/>
    </location>
</feature>
<organism evidence="9 10">
    <name type="scientific">Mediterraneibacter gnavus</name>
    <name type="common">Ruminococcus gnavus</name>
    <dbReference type="NCBI Taxonomy" id="33038"/>
    <lineage>
        <taxon>Bacteria</taxon>
        <taxon>Bacillati</taxon>
        <taxon>Bacillota</taxon>
        <taxon>Clostridia</taxon>
        <taxon>Lachnospirales</taxon>
        <taxon>Lachnospiraceae</taxon>
        <taxon>Mediterraneibacter</taxon>
    </lineage>
</organism>
<keyword evidence="5" id="KW-0812">Transmembrane</keyword>
<dbReference type="PANTHER" id="PTHR36108:SF13">
    <property type="entry name" value="COLOSSIN-B-RELATED"/>
    <property type="match status" value="1"/>
</dbReference>
<dbReference type="Gene3D" id="2.60.40.3930">
    <property type="match status" value="3"/>
</dbReference>
<feature type="signal peptide" evidence="6">
    <location>
        <begin position="1"/>
        <end position="28"/>
    </location>
</feature>
<dbReference type="AlphaFoldDB" id="A0A412BWP7"/>
<evidence type="ECO:0000256" key="1">
    <source>
        <dbReference type="ARBA" id="ARBA00007257"/>
    </source>
</evidence>
<dbReference type="PANTHER" id="PTHR36108">
    <property type="entry name" value="COLOSSIN-B-RELATED"/>
    <property type="match status" value="1"/>
</dbReference>
<feature type="domain" description="SpaA-like prealbumin fold" evidence="7">
    <location>
        <begin position="467"/>
        <end position="562"/>
    </location>
</feature>
<feature type="compositionally biased region" description="Basic and acidic residues" evidence="4">
    <location>
        <begin position="1060"/>
        <end position="1075"/>
    </location>
</feature>
<evidence type="ECO:0000256" key="3">
    <source>
        <dbReference type="ARBA" id="ARBA00022729"/>
    </source>
</evidence>
<feature type="chain" id="PRO_5019397411" evidence="6">
    <location>
        <begin position="29"/>
        <end position="1138"/>
    </location>
</feature>
<evidence type="ECO:0000256" key="4">
    <source>
        <dbReference type="SAM" id="MobiDB-lite"/>
    </source>
</evidence>
<keyword evidence="2" id="KW-0964">Secreted</keyword>
<evidence type="ECO:0000256" key="6">
    <source>
        <dbReference type="SAM" id="SignalP"/>
    </source>
</evidence>
<keyword evidence="5" id="KW-0472">Membrane</keyword>
<keyword evidence="3 6" id="KW-0732">Signal</keyword>
<evidence type="ECO:0000259" key="8">
    <source>
        <dbReference type="Pfam" id="PF18202"/>
    </source>
</evidence>